<dbReference type="Proteomes" id="UP000696573">
    <property type="component" value="Unassembled WGS sequence"/>
</dbReference>
<accession>A0A9N9V8C2</accession>
<organism evidence="1 2">
    <name type="scientific">Clonostachys rhizophaga</name>
    <dbReference type="NCBI Taxonomy" id="160324"/>
    <lineage>
        <taxon>Eukaryota</taxon>
        <taxon>Fungi</taxon>
        <taxon>Dikarya</taxon>
        <taxon>Ascomycota</taxon>
        <taxon>Pezizomycotina</taxon>
        <taxon>Sordariomycetes</taxon>
        <taxon>Hypocreomycetidae</taxon>
        <taxon>Hypocreales</taxon>
        <taxon>Bionectriaceae</taxon>
        <taxon>Clonostachys</taxon>
    </lineage>
</organism>
<keyword evidence="2" id="KW-1185">Reference proteome</keyword>
<evidence type="ECO:0000313" key="2">
    <source>
        <dbReference type="Proteomes" id="UP000696573"/>
    </source>
</evidence>
<gene>
    <name evidence="1" type="ORF">CRHIZ90672A_00009881</name>
</gene>
<sequence length="76" mass="8845">MTLPPVRVDIQWCNKTRLAIAKTYVMLLVGDDARVLFMTGFGLARTNGSLCRRWDDYANVFGRLMWLILSWDSYLE</sequence>
<proteinExistence type="predicted"/>
<reference evidence="1" key="1">
    <citation type="submission" date="2021-10" db="EMBL/GenBank/DDBJ databases">
        <authorList>
            <person name="Piombo E."/>
        </authorList>
    </citation>
    <scope>NUCLEOTIDE SEQUENCE</scope>
</reference>
<dbReference type="AlphaFoldDB" id="A0A9N9V8C2"/>
<dbReference type="EMBL" id="CABFNQ020000528">
    <property type="protein sequence ID" value="CAH0017848.1"/>
    <property type="molecule type" value="Genomic_DNA"/>
</dbReference>
<comment type="caution">
    <text evidence="1">The sequence shown here is derived from an EMBL/GenBank/DDBJ whole genome shotgun (WGS) entry which is preliminary data.</text>
</comment>
<protein>
    <submittedName>
        <fullName evidence="1">Uncharacterized protein</fullName>
    </submittedName>
</protein>
<evidence type="ECO:0000313" key="1">
    <source>
        <dbReference type="EMBL" id="CAH0017848.1"/>
    </source>
</evidence>
<name>A0A9N9V8C2_9HYPO</name>